<evidence type="ECO:0000256" key="2">
    <source>
        <dbReference type="ARBA" id="ARBA00004829"/>
    </source>
</evidence>
<evidence type="ECO:0000256" key="1">
    <source>
        <dbReference type="ARBA" id="ARBA00004141"/>
    </source>
</evidence>
<keyword evidence="6 8" id="KW-0472">Membrane</keyword>
<proteinExistence type="predicted"/>
<keyword evidence="3 8" id="KW-0812">Transmembrane</keyword>
<feature type="transmembrane region" description="Helical" evidence="8">
    <location>
        <begin position="196"/>
        <end position="216"/>
    </location>
</feature>
<dbReference type="GO" id="GO:0045436">
    <property type="term" value="F:lycopene beta cyclase activity"/>
    <property type="evidence" value="ECO:0007669"/>
    <property type="project" value="UniProtKB-ARBA"/>
</dbReference>
<keyword evidence="5 8" id="KW-1133">Transmembrane helix</keyword>
<dbReference type="GeneID" id="36836433"/>
<evidence type="ECO:0000256" key="8">
    <source>
        <dbReference type="SAM" id="Phobius"/>
    </source>
</evidence>
<keyword evidence="4" id="KW-0125">Carotenoid biosynthesis</keyword>
<dbReference type="Pfam" id="PF18916">
    <property type="entry name" value="Lycopene_cyc"/>
    <property type="match status" value="2"/>
</dbReference>
<feature type="transmembrane region" description="Helical" evidence="8">
    <location>
        <begin position="106"/>
        <end position="128"/>
    </location>
</feature>
<evidence type="ECO:0000313" key="11">
    <source>
        <dbReference type="Proteomes" id="UP000248410"/>
    </source>
</evidence>
<comment type="subcellular location">
    <subcellularLocation>
        <location evidence="1">Membrane</location>
        <topology evidence="1">Multi-pass membrane protein</topology>
    </subcellularLocation>
</comment>
<feature type="transmembrane region" description="Helical" evidence="8">
    <location>
        <begin position="33"/>
        <end position="53"/>
    </location>
</feature>
<dbReference type="Proteomes" id="UP000248410">
    <property type="component" value="Chromosome"/>
</dbReference>
<evidence type="ECO:0000256" key="7">
    <source>
        <dbReference type="ARBA" id="ARBA00023235"/>
    </source>
</evidence>
<organism evidence="10 11">
    <name type="scientific">Acidianus sulfidivorans JP7</name>
    <dbReference type="NCBI Taxonomy" id="619593"/>
    <lineage>
        <taxon>Archaea</taxon>
        <taxon>Thermoproteota</taxon>
        <taxon>Thermoprotei</taxon>
        <taxon>Sulfolobales</taxon>
        <taxon>Sulfolobaceae</taxon>
        <taxon>Acidianus</taxon>
    </lineage>
</organism>
<name>A0A2U9IJJ7_9CREN</name>
<feature type="transmembrane region" description="Helical" evidence="8">
    <location>
        <begin position="157"/>
        <end position="176"/>
    </location>
</feature>
<evidence type="ECO:0000313" key="10">
    <source>
        <dbReference type="EMBL" id="AWR96202.1"/>
    </source>
</evidence>
<evidence type="ECO:0000256" key="3">
    <source>
        <dbReference type="ARBA" id="ARBA00022692"/>
    </source>
</evidence>
<dbReference type="GO" id="GO:0016872">
    <property type="term" value="F:intramolecular lyase activity"/>
    <property type="evidence" value="ECO:0007669"/>
    <property type="project" value="InterPro"/>
</dbReference>
<keyword evidence="11" id="KW-1185">Reference proteome</keyword>
<dbReference type="EMBL" id="CP029288">
    <property type="protein sequence ID" value="AWR96202.1"/>
    <property type="molecule type" value="Genomic_DNA"/>
</dbReference>
<reference evidence="10 11" key="1">
    <citation type="submission" date="2018-05" db="EMBL/GenBank/DDBJ databases">
        <title>Complete Genome Sequences of Extremely Thermoacidophilic, Metal-Mobilizing Type-Strain Members of the Archaeal Family Sulfolobaceae: Acidianus brierleyi DSM-1651T, Acidianus sulfidivorans DSM-18786T, Metallosphaera hakonensis DSM-7519T, and Metallosphaera prunae DSM-10039T.</title>
        <authorList>
            <person name="Counts J.A."/>
            <person name="Kelly R.M."/>
        </authorList>
    </citation>
    <scope>NUCLEOTIDE SEQUENCE [LARGE SCALE GENOMIC DNA]</scope>
    <source>
        <strain evidence="10 11">JP7</strain>
    </source>
</reference>
<sequence length="226" mass="26810">MEIFKPDYAMIDLMIFLPTLILSLFVKRNYFKLFQSIAIVSPLYLFWDFLATWKDSWSFNPKYVTDIYIINLPIEEVIFFLVTPFATLLIFDFVMSKVKDREINWIPKVVSIITFILPITLLFTYNYSYTFVDILYLIMSLSVSSLIARDLLASRNFWIFIGLSYIPFLVFDYFLTSDPIVIYGPHSILGIRITTIPIEDFIYSFSMLTLYTVFYTRGNKQWMKEK</sequence>
<feature type="transmembrane region" description="Helical" evidence="8">
    <location>
        <begin position="77"/>
        <end position="94"/>
    </location>
</feature>
<comment type="pathway">
    <text evidence="2">Carotenoid biosynthesis.</text>
</comment>
<gene>
    <name evidence="10" type="ORF">DFR86_00650</name>
</gene>
<feature type="domain" description="Lycopene cyclase" evidence="9">
    <location>
        <begin position="126"/>
        <end position="216"/>
    </location>
</feature>
<keyword evidence="7" id="KW-0413">Isomerase</keyword>
<dbReference type="InterPro" id="IPR017825">
    <property type="entry name" value="Lycopene_cyclase_dom"/>
</dbReference>
<feature type="transmembrane region" description="Helical" evidence="8">
    <location>
        <begin position="134"/>
        <end position="152"/>
    </location>
</feature>
<feature type="transmembrane region" description="Helical" evidence="8">
    <location>
        <begin position="6"/>
        <end position="26"/>
    </location>
</feature>
<protein>
    <submittedName>
        <fullName evidence="10">Lycopene cyclase domain-containing protein</fullName>
    </submittedName>
</protein>
<evidence type="ECO:0000256" key="6">
    <source>
        <dbReference type="ARBA" id="ARBA00023136"/>
    </source>
</evidence>
<dbReference type="KEGG" id="asul:DFR86_00650"/>
<dbReference type="NCBIfam" id="TIGR03462">
    <property type="entry name" value="CarR_dom_SF"/>
    <property type="match status" value="2"/>
</dbReference>
<dbReference type="GO" id="GO:0016020">
    <property type="term" value="C:membrane"/>
    <property type="evidence" value="ECO:0007669"/>
    <property type="project" value="UniProtKB-SubCell"/>
</dbReference>
<evidence type="ECO:0000256" key="4">
    <source>
        <dbReference type="ARBA" id="ARBA00022746"/>
    </source>
</evidence>
<dbReference type="AlphaFoldDB" id="A0A2U9IJJ7"/>
<evidence type="ECO:0000259" key="9">
    <source>
        <dbReference type="Pfam" id="PF18916"/>
    </source>
</evidence>
<feature type="domain" description="Lycopene cyclase" evidence="9">
    <location>
        <begin position="8"/>
        <end position="93"/>
    </location>
</feature>
<dbReference type="RefSeq" id="WP_110379092.1">
    <property type="nucleotide sequence ID" value="NZ_CP029288.2"/>
</dbReference>
<dbReference type="GO" id="GO:0016117">
    <property type="term" value="P:carotenoid biosynthetic process"/>
    <property type="evidence" value="ECO:0007669"/>
    <property type="project" value="UniProtKB-KW"/>
</dbReference>
<accession>A0A2U9IJJ7</accession>
<evidence type="ECO:0000256" key="5">
    <source>
        <dbReference type="ARBA" id="ARBA00022989"/>
    </source>
</evidence>